<sequence>MIFWNFSYFKNAFYHKTLLIRFSISDFIYQEL</sequence>
<gene>
    <name evidence="1" type="ORF">CALMAC_LOCUS5109</name>
</gene>
<accession>A0A653BZW7</accession>
<organism evidence="1 2">
    <name type="scientific">Callosobruchus maculatus</name>
    <name type="common">Southern cowpea weevil</name>
    <name type="synonym">Pulse bruchid</name>
    <dbReference type="NCBI Taxonomy" id="64391"/>
    <lineage>
        <taxon>Eukaryota</taxon>
        <taxon>Metazoa</taxon>
        <taxon>Ecdysozoa</taxon>
        <taxon>Arthropoda</taxon>
        <taxon>Hexapoda</taxon>
        <taxon>Insecta</taxon>
        <taxon>Pterygota</taxon>
        <taxon>Neoptera</taxon>
        <taxon>Endopterygota</taxon>
        <taxon>Coleoptera</taxon>
        <taxon>Polyphaga</taxon>
        <taxon>Cucujiformia</taxon>
        <taxon>Chrysomeloidea</taxon>
        <taxon>Chrysomelidae</taxon>
        <taxon>Bruchinae</taxon>
        <taxon>Bruchini</taxon>
        <taxon>Callosobruchus</taxon>
    </lineage>
</organism>
<protein>
    <submittedName>
        <fullName evidence="1">Uncharacterized protein</fullName>
    </submittedName>
</protein>
<keyword evidence="2" id="KW-1185">Reference proteome</keyword>
<name>A0A653BZW7_CALMS</name>
<dbReference type="Proteomes" id="UP000410492">
    <property type="component" value="Unassembled WGS sequence"/>
</dbReference>
<evidence type="ECO:0000313" key="1">
    <source>
        <dbReference type="EMBL" id="VEN41194.1"/>
    </source>
</evidence>
<proteinExistence type="predicted"/>
<dbReference type="EMBL" id="CAACVG010006714">
    <property type="protein sequence ID" value="VEN41194.1"/>
    <property type="molecule type" value="Genomic_DNA"/>
</dbReference>
<dbReference type="AlphaFoldDB" id="A0A653BZW7"/>
<evidence type="ECO:0000313" key="2">
    <source>
        <dbReference type="Proteomes" id="UP000410492"/>
    </source>
</evidence>
<reference evidence="1 2" key="1">
    <citation type="submission" date="2019-01" db="EMBL/GenBank/DDBJ databases">
        <authorList>
            <person name="Sayadi A."/>
        </authorList>
    </citation>
    <scope>NUCLEOTIDE SEQUENCE [LARGE SCALE GENOMIC DNA]</scope>
</reference>